<organism evidence="1 2">
    <name type="scientific">Mycobacterium kubicae</name>
    <dbReference type="NCBI Taxonomy" id="120959"/>
    <lineage>
        <taxon>Bacteria</taxon>
        <taxon>Bacillati</taxon>
        <taxon>Actinomycetota</taxon>
        <taxon>Actinomycetes</taxon>
        <taxon>Mycobacteriales</taxon>
        <taxon>Mycobacteriaceae</taxon>
        <taxon>Mycobacterium</taxon>
        <taxon>Mycobacterium simiae complex</taxon>
    </lineage>
</organism>
<evidence type="ECO:0000313" key="2">
    <source>
        <dbReference type="Proteomes" id="UP000465306"/>
    </source>
</evidence>
<name>A0ABQ1BPA1_9MYCO</name>
<evidence type="ECO:0000313" key="1">
    <source>
        <dbReference type="EMBL" id="GFG65548.1"/>
    </source>
</evidence>
<keyword evidence="2" id="KW-1185">Reference proteome</keyword>
<dbReference type="Proteomes" id="UP000465306">
    <property type="component" value="Unassembled WGS sequence"/>
</dbReference>
<accession>A0ABQ1BPA1</accession>
<gene>
    <name evidence="1" type="ORF">MKUB_30380</name>
</gene>
<reference evidence="1 2" key="1">
    <citation type="journal article" date="2019" name="Emerg. Microbes Infect.">
        <title>Comprehensive subspecies identification of 175 nontuberculous mycobacteria species based on 7547 genomic profiles.</title>
        <authorList>
            <person name="Matsumoto Y."/>
            <person name="Kinjo T."/>
            <person name="Motooka D."/>
            <person name="Nabeya D."/>
            <person name="Jung N."/>
            <person name="Uechi K."/>
            <person name="Horii T."/>
            <person name="Iida T."/>
            <person name="Fujita J."/>
            <person name="Nakamura S."/>
        </authorList>
    </citation>
    <scope>NUCLEOTIDE SEQUENCE [LARGE SCALE GENOMIC DNA]</scope>
    <source>
        <strain evidence="1 2">JCM 13573</strain>
    </source>
</reference>
<comment type="caution">
    <text evidence="1">The sequence shown here is derived from an EMBL/GenBank/DDBJ whole genome shotgun (WGS) entry which is preliminary data.</text>
</comment>
<proteinExistence type="predicted"/>
<protein>
    <submittedName>
        <fullName evidence="1">Uncharacterized protein</fullName>
    </submittedName>
</protein>
<dbReference type="EMBL" id="BLKU01000005">
    <property type="protein sequence ID" value="GFG65548.1"/>
    <property type="molecule type" value="Genomic_DNA"/>
</dbReference>
<sequence>MKTRPRGRGVLSGSVEGQGIGAGVLEAVAGAFEGQDVGVVDDAVDRGRAYHSTSEDVTPAGIGQVGGQDERGLLVAAGDQLEKQIRGVLSEGDVADLVDDEQSDAAQLG</sequence>